<evidence type="ECO:0008006" key="3">
    <source>
        <dbReference type="Google" id="ProtNLM"/>
    </source>
</evidence>
<reference evidence="1 2" key="1">
    <citation type="journal article" date="2018" name="Sci. Rep.">
        <title>Comparative analysis of the Pocillopora damicornis genome highlights role of immune system in coral evolution.</title>
        <authorList>
            <person name="Cunning R."/>
            <person name="Bay R.A."/>
            <person name="Gillette P."/>
            <person name="Baker A.C."/>
            <person name="Traylor-Knowles N."/>
        </authorList>
    </citation>
    <scope>NUCLEOTIDE SEQUENCE [LARGE SCALE GENOMIC DNA]</scope>
    <source>
        <strain evidence="1">RSMAS</strain>
        <tissue evidence="1">Whole animal</tissue>
    </source>
</reference>
<dbReference type="AlphaFoldDB" id="A0A3M6UEN8"/>
<gene>
    <name evidence="1" type="ORF">pdam_00003741</name>
</gene>
<accession>A0A3M6UEN8</accession>
<evidence type="ECO:0000313" key="2">
    <source>
        <dbReference type="Proteomes" id="UP000275408"/>
    </source>
</evidence>
<keyword evidence="2" id="KW-1185">Reference proteome</keyword>
<dbReference type="Proteomes" id="UP000275408">
    <property type="component" value="Unassembled WGS sequence"/>
</dbReference>
<sequence length="272" mass="31312">MYSERGSSDPKNISLNDRIKQFPGESLCLRNARLRQDNTQSKDYTLPVEERAYRLQVVEEFLKAEIPLRKTEKLRPLLRKQGYRLSHNSNMKEYIQIIYKQEIQRMKAEILREPCDGSGGEFTRDLSINFDRSTRQGEAIVIAVRFVKDDWCIVQRLIIIDVCVKSVKADGLALVLNKCLSVEYSVRADSLMAATRDGASVNQAALNRIQFIFPKTFNVVCFTHTLDNVANHFGILDLSEFGNLWICLFGHSLKARLIWQEQTGLKSKFIFN</sequence>
<name>A0A3M6UEN8_POCDA</name>
<comment type="caution">
    <text evidence="1">The sequence shown here is derived from an EMBL/GenBank/DDBJ whole genome shotgun (WGS) entry which is preliminary data.</text>
</comment>
<dbReference type="EMBL" id="RCHS01001704">
    <property type="protein sequence ID" value="RMX52085.1"/>
    <property type="molecule type" value="Genomic_DNA"/>
</dbReference>
<proteinExistence type="predicted"/>
<evidence type="ECO:0000313" key="1">
    <source>
        <dbReference type="EMBL" id="RMX52085.1"/>
    </source>
</evidence>
<organism evidence="1 2">
    <name type="scientific">Pocillopora damicornis</name>
    <name type="common">Cauliflower coral</name>
    <name type="synonym">Millepora damicornis</name>
    <dbReference type="NCBI Taxonomy" id="46731"/>
    <lineage>
        <taxon>Eukaryota</taxon>
        <taxon>Metazoa</taxon>
        <taxon>Cnidaria</taxon>
        <taxon>Anthozoa</taxon>
        <taxon>Hexacorallia</taxon>
        <taxon>Scleractinia</taxon>
        <taxon>Astrocoeniina</taxon>
        <taxon>Pocilloporidae</taxon>
        <taxon>Pocillopora</taxon>
    </lineage>
</organism>
<protein>
    <recommendedName>
        <fullName evidence="3">DUF659 domain-containing protein</fullName>
    </recommendedName>
</protein>